<proteinExistence type="predicted"/>
<organism evidence="1 2">
    <name type="scientific">Leishmania tarentolae</name>
    <name type="common">Sauroleishmania tarentolae</name>
    <dbReference type="NCBI Taxonomy" id="5689"/>
    <lineage>
        <taxon>Eukaryota</taxon>
        <taxon>Discoba</taxon>
        <taxon>Euglenozoa</taxon>
        <taxon>Kinetoplastea</taxon>
        <taxon>Metakinetoplastina</taxon>
        <taxon>Trypanosomatida</taxon>
        <taxon>Trypanosomatidae</taxon>
        <taxon>Leishmaniinae</taxon>
        <taxon>Leishmania</taxon>
        <taxon>lizard Leishmania</taxon>
    </lineage>
</organism>
<keyword evidence="1" id="KW-0648">Protein biosynthesis</keyword>
<dbReference type="GO" id="GO:0003746">
    <property type="term" value="F:translation elongation factor activity"/>
    <property type="evidence" value="ECO:0007669"/>
    <property type="project" value="UniProtKB-KW"/>
</dbReference>
<sequence>MDRVQLLRERLQVDRVVPRLDIEQDRRLRNHLLLRLLLLRILRLLRLQRCLLLLSRLAEQVDVLLVRGSGRRRRHSSLRRRGRRSLLLSSGRRRRRLHRGGGHAQLRRSNAHRRAPRLALGLGVRRHVLHPSVQVRMVRAEQVVEQLHVLRRRFRAAQEQLAAQLRLQLGGLLAHVLQRHVGLHGVGGRSGMIRGWSREEKELGKRKDKGVWTA</sequence>
<keyword evidence="1" id="KW-0251">Elongation factor</keyword>
<gene>
    <name evidence="1" type="ORF">LtaPh_3409951</name>
</gene>
<evidence type="ECO:0000313" key="2">
    <source>
        <dbReference type="Proteomes" id="UP000419144"/>
    </source>
</evidence>
<comment type="caution">
    <text evidence="1">The sequence shown here is derived from an EMBL/GenBank/DDBJ whole genome shotgun (WGS) entry which is preliminary data.</text>
</comment>
<dbReference type="VEuPathDB" id="TriTrypDB:LtaPh_3409951"/>
<keyword evidence="2" id="KW-1185">Reference proteome</keyword>
<dbReference type="Proteomes" id="UP000419144">
    <property type="component" value="Unassembled WGS sequence"/>
</dbReference>
<protein>
    <submittedName>
        <fullName evidence="1">Translation elongation factor 1-beta, putative</fullName>
    </submittedName>
</protein>
<accession>A0A640KST2</accession>
<name>A0A640KST2_LEITA</name>
<dbReference type="AlphaFoldDB" id="A0A640KST2"/>
<dbReference type="EMBL" id="BLBS01000054">
    <property type="protein sequence ID" value="GET92175.1"/>
    <property type="molecule type" value="Genomic_DNA"/>
</dbReference>
<evidence type="ECO:0000313" key="1">
    <source>
        <dbReference type="EMBL" id="GET92175.1"/>
    </source>
</evidence>
<reference evidence="1" key="1">
    <citation type="submission" date="2019-11" db="EMBL/GenBank/DDBJ databases">
        <title>Leishmania tarentolae CDS.</title>
        <authorList>
            <person name="Goto Y."/>
            <person name="Yamagishi J."/>
        </authorList>
    </citation>
    <scope>NUCLEOTIDE SEQUENCE [LARGE SCALE GENOMIC DNA]</scope>
    <source>
        <strain evidence="1">Parrot Tar II</strain>
    </source>
</reference>